<dbReference type="Pfam" id="PF13511">
    <property type="entry name" value="DUF4124"/>
    <property type="match status" value="1"/>
</dbReference>
<dbReference type="Proteomes" id="UP000251842">
    <property type="component" value="Chromosome"/>
</dbReference>
<sequence length="140" mass="14328">MLQSPHAPGKPAMNRITASALGLCAAGLLLAGTATAQQKVYQWKDAQGRTHYSSSPPASGKFTVRGAPASAPTVAAAAKPGVTENVQCKQARSNLAVLKGNSNVQIDSDGDGKPDRTLSADEHANQVKLAESTISVSCTS</sequence>
<dbReference type="OrthoDB" id="7068596at2"/>
<dbReference type="InterPro" id="IPR025392">
    <property type="entry name" value="DUF4124"/>
</dbReference>
<keyword evidence="4" id="KW-1185">Reference proteome</keyword>
<accession>A0A344J6N1</accession>
<evidence type="ECO:0000313" key="3">
    <source>
        <dbReference type="EMBL" id="AXA84691.1"/>
    </source>
</evidence>
<gene>
    <name evidence="3" type="ORF">DCD74_08330</name>
</gene>
<dbReference type="EMBL" id="CP029556">
    <property type="protein sequence ID" value="AXA84691.1"/>
    <property type="molecule type" value="Genomic_DNA"/>
</dbReference>
<evidence type="ECO:0000313" key="4">
    <source>
        <dbReference type="Proteomes" id="UP000251842"/>
    </source>
</evidence>
<proteinExistence type="predicted"/>
<evidence type="ECO:0000259" key="2">
    <source>
        <dbReference type="Pfam" id="PF13511"/>
    </source>
</evidence>
<organism evidence="3 4">
    <name type="scientific">Solilutibacter oculi</name>
    <dbReference type="NCBI Taxonomy" id="2698682"/>
    <lineage>
        <taxon>Bacteria</taxon>
        <taxon>Pseudomonadati</taxon>
        <taxon>Pseudomonadota</taxon>
        <taxon>Gammaproteobacteria</taxon>
        <taxon>Lysobacterales</taxon>
        <taxon>Lysobacteraceae</taxon>
        <taxon>Solilutibacter</taxon>
    </lineage>
</organism>
<protein>
    <submittedName>
        <fullName evidence="3">DUF4124 domain-containing protein</fullName>
    </submittedName>
</protein>
<dbReference type="AlphaFoldDB" id="A0A344J6N1"/>
<reference evidence="4" key="1">
    <citation type="submission" date="2018-05" db="EMBL/GenBank/DDBJ databases">
        <title>Luteimonas pekinense sp. nov., isolated from human Meibomian gland secretions, Beijing, China.</title>
        <authorList>
            <person name="Wen T."/>
            <person name="Bai H."/>
            <person name="Lv H."/>
        </authorList>
    </citation>
    <scope>NUCLEOTIDE SEQUENCE [LARGE SCALE GENOMIC DNA]</scope>
    <source>
        <strain evidence="4">83-4</strain>
    </source>
</reference>
<dbReference type="KEGG" id="lue:DCD74_08330"/>
<name>A0A344J6N1_9GAMM</name>
<keyword evidence="1" id="KW-0732">Signal</keyword>
<feature type="domain" description="DUF4124" evidence="2">
    <location>
        <begin position="28"/>
        <end position="79"/>
    </location>
</feature>
<evidence type="ECO:0000256" key="1">
    <source>
        <dbReference type="SAM" id="SignalP"/>
    </source>
</evidence>
<feature type="chain" id="PRO_5017013047" evidence="1">
    <location>
        <begin position="37"/>
        <end position="140"/>
    </location>
</feature>
<feature type="signal peptide" evidence="1">
    <location>
        <begin position="1"/>
        <end position="36"/>
    </location>
</feature>